<proteinExistence type="predicted"/>
<name>A0A0F3QCV1_RICBE</name>
<dbReference type="EMBL" id="LAOI01000001">
    <property type="protein sequence ID" value="KJV90072.1"/>
    <property type="molecule type" value="Genomic_DNA"/>
</dbReference>
<dbReference type="Proteomes" id="UP000033661">
    <property type="component" value="Unassembled WGS sequence"/>
</dbReference>
<dbReference type="AlphaFoldDB" id="A0A0F3QCV1"/>
<sequence>MLPGNITILPDNPYGYKVFASGIFHIPTKGPISTIWKKIIPNSTCILEQIDFNDSNGNENSIIINNKKRWGIF</sequence>
<evidence type="ECO:0000313" key="2">
    <source>
        <dbReference type="Proteomes" id="UP000033661"/>
    </source>
</evidence>
<organism evidence="1 2">
    <name type="scientific">Rickettsia bellii str. RML An4</name>
    <dbReference type="NCBI Taxonomy" id="1359193"/>
    <lineage>
        <taxon>Bacteria</taxon>
        <taxon>Pseudomonadati</taxon>
        <taxon>Pseudomonadota</taxon>
        <taxon>Alphaproteobacteria</taxon>
        <taxon>Rickettsiales</taxon>
        <taxon>Rickettsiaceae</taxon>
        <taxon>Rickettsieae</taxon>
        <taxon>Rickettsia</taxon>
        <taxon>belli group</taxon>
    </lineage>
</organism>
<keyword evidence="2" id="KW-1185">Reference proteome</keyword>
<dbReference type="PATRIC" id="fig|1359193.3.peg.1033"/>
<protein>
    <submittedName>
        <fullName evidence="1">Uncharacterized protein</fullName>
    </submittedName>
</protein>
<evidence type="ECO:0000313" key="1">
    <source>
        <dbReference type="EMBL" id="KJV90072.1"/>
    </source>
</evidence>
<gene>
    <name evidence="1" type="ORF">RBEAN4_1071</name>
</gene>
<dbReference type="RefSeq" id="WP_012152075.1">
    <property type="nucleotide sequence ID" value="NZ_LAOI01000001.1"/>
</dbReference>
<reference evidence="1 2" key="1">
    <citation type="submission" date="2015-02" db="EMBL/GenBank/DDBJ databases">
        <title>Genome Sequencing of Rickettsiales.</title>
        <authorList>
            <person name="Daugherty S.C."/>
            <person name="Su Q."/>
            <person name="Abolude K."/>
            <person name="Beier-Sexton M."/>
            <person name="Carlyon J.A."/>
            <person name="Carter R."/>
            <person name="Day N.P."/>
            <person name="Dumler S.J."/>
            <person name="Dyachenko V."/>
            <person name="Godinez A."/>
            <person name="Kurtti T.J."/>
            <person name="Lichay M."/>
            <person name="Mullins K.E."/>
            <person name="Ott S."/>
            <person name="Pappas-Brown V."/>
            <person name="Paris D.H."/>
            <person name="Patel P."/>
            <person name="Richards A.L."/>
            <person name="Sadzewicz L."/>
            <person name="Sears K."/>
            <person name="Seidman D."/>
            <person name="Sengamalay N."/>
            <person name="Stenos J."/>
            <person name="Tallon L.J."/>
            <person name="Vincent G."/>
            <person name="Fraser C.M."/>
            <person name="Munderloh U."/>
            <person name="Dunning-Hotopp J.C."/>
        </authorList>
    </citation>
    <scope>NUCLEOTIDE SEQUENCE [LARGE SCALE GENOMIC DNA]</scope>
    <source>
        <strain evidence="1 2">RML An4</strain>
    </source>
</reference>
<comment type="caution">
    <text evidence="1">The sequence shown here is derived from an EMBL/GenBank/DDBJ whole genome shotgun (WGS) entry which is preliminary data.</text>
</comment>
<accession>A0A0F3QCV1</accession>